<dbReference type="PANTHER" id="PTHR43877">
    <property type="entry name" value="AMINOALKYLPHOSPHONATE N-ACETYLTRANSFERASE-RELATED-RELATED"/>
    <property type="match status" value="1"/>
</dbReference>
<protein>
    <submittedName>
        <fullName evidence="4">GNAT family N-acetyltransferase</fullName>
    </submittedName>
</protein>
<evidence type="ECO:0000256" key="1">
    <source>
        <dbReference type="ARBA" id="ARBA00022679"/>
    </source>
</evidence>
<dbReference type="RefSeq" id="WP_344959346.1">
    <property type="nucleotide sequence ID" value="NZ_BAABCX010000004.1"/>
</dbReference>
<dbReference type="InterPro" id="IPR016181">
    <property type="entry name" value="Acyl_CoA_acyltransferase"/>
</dbReference>
<feature type="domain" description="N-acetyltransferase" evidence="3">
    <location>
        <begin position="6"/>
        <end position="151"/>
    </location>
</feature>
<accession>A0ABP6W6H0</accession>
<dbReference type="Proteomes" id="UP001500795">
    <property type="component" value="Unassembled WGS sequence"/>
</dbReference>
<dbReference type="InterPro" id="IPR000182">
    <property type="entry name" value="GNAT_dom"/>
</dbReference>
<dbReference type="Gene3D" id="3.40.630.30">
    <property type="match status" value="1"/>
</dbReference>
<comment type="caution">
    <text evidence="4">The sequence shown here is derived from an EMBL/GenBank/DDBJ whole genome shotgun (WGS) entry which is preliminary data.</text>
</comment>
<proteinExistence type="predicted"/>
<evidence type="ECO:0000259" key="3">
    <source>
        <dbReference type="PROSITE" id="PS51186"/>
    </source>
</evidence>
<dbReference type="CDD" id="cd04301">
    <property type="entry name" value="NAT_SF"/>
    <property type="match status" value="1"/>
</dbReference>
<dbReference type="PROSITE" id="PS51186">
    <property type="entry name" value="GNAT"/>
    <property type="match status" value="1"/>
</dbReference>
<dbReference type="SUPFAM" id="SSF55729">
    <property type="entry name" value="Acyl-CoA N-acyltransferases (Nat)"/>
    <property type="match status" value="1"/>
</dbReference>
<dbReference type="EMBL" id="BAABCX010000004">
    <property type="protein sequence ID" value="GAA3547284.1"/>
    <property type="molecule type" value="Genomic_DNA"/>
</dbReference>
<evidence type="ECO:0000313" key="5">
    <source>
        <dbReference type="Proteomes" id="UP001500795"/>
    </source>
</evidence>
<sequence length="152" mass="17374">MYWQICPFEQLTREQLYRLLALRCQIFVVEQDCAYQDLDGLDILPDVLHVMAWERGELRAAGRILGPGVQTAEHVWIGRLVVVPAARGQGLARVLMQQAIEAATTHWPGYPLRLSGQVYIRDFYRSLGFVPVSDEYLEDGILHQDMELVCSE</sequence>
<name>A0ABP6W6H0_9GAMM</name>
<dbReference type="InterPro" id="IPR050832">
    <property type="entry name" value="Bact_Acetyltransf"/>
</dbReference>
<keyword evidence="2" id="KW-0012">Acyltransferase</keyword>
<evidence type="ECO:0000313" key="4">
    <source>
        <dbReference type="EMBL" id="GAA3547284.1"/>
    </source>
</evidence>
<organism evidence="4 5">
    <name type="scientific">Zobellella aerophila</name>
    <dbReference type="NCBI Taxonomy" id="870480"/>
    <lineage>
        <taxon>Bacteria</taxon>
        <taxon>Pseudomonadati</taxon>
        <taxon>Pseudomonadota</taxon>
        <taxon>Gammaproteobacteria</taxon>
        <taxon>Aeromonadales</taxon>
        <taxon>Aeromonadaceae</taxon>
        <taxon>Zobellella</taxon>
    </lineage>
</organism>
<gene>
    <name evidence="4" type="ORF">GCM10022394_29180</name>
</gene>
<keyword evidence="5" id="KW-1185">Reference proteome</keyword>
<dbReference type="Pfam" id="PF13673">
    <property type="entry name" value="Acetyltransf_10"/>
    <property type="match status" value="1"/>
</dbReference>
<reference evidence="5" key="1">
    <citation type="journal article" date="2019" name="Int. J. Syst. Evol. Microbiol.">
        <title>The Global Catalogue of Microorganisms (GCM) 10K type strain sequencing project: providing services to taxonomists for standard genome sequencing and annotation.</title>
        <authorList>
            <consortium name="The Broad Institute Genomics Platform"/>
            <consortium name="The Broad Institute Genome Sequencing Center for Infectious Disease"/>
            <person name="Wu L."/>
            <person name="Ma J."/>
        </authorList>
    </citation>
    <scope>NUCLEOTIDE SEQUENCE [LARGE SCALE GENOMIC DNA]</scope>
    <source>
        <strain evidence="5">JCM 17110</strain>
    </source>
</reference>
<keyword evidence="1" id="KW-0808">Transferase</keyword>
<evidence type="ECO:0000256" key="2">
    <source>
        <dbReference type="ARBA" id="ARBA00023315"/>
    </source>
</evidence>